<comment type="caution">
    <text evidence="1">The sequence shown here is derived from an EMBL/GenBank/DDBJ whole genome shotgun (WGS) entry which is preliminary data.</text>
</comment>
<sequence length="90" mass="10154">MRQNHWHSIPFNGKQIYGSDTEIHAGLNHPIRMIQSSADYDGKPILILTGSHGDEMGFNWDANINGVRSRDLREKFFFHEDTGGRKGGGD</sequence>
<protein>
    <submittedName>
        <fullName evidence="1">Uncharacterized protein</fullName>
    </submittedName>
</protein>
<dbReference type="EMBL" id="NJAI01000021">
    <property type="protein sequence ID" value="PHM51336.1"/>
    <property type="molecule type" value="Genomic_DNA"/>
</dbReference>
<evidence type="ECO:0000313" key="2">
    <source>
        <dbReference type="Proteomes" id="UP000225433"/>
    </source>
</evidence>
<evidence type="ECO:0000313" key="1">
    <source>
        <dbReference type="EMBL" id="PHM51336.1"/>
    </source>
</evidence>
<accession>A0A2G0PWK2</accession>
<gene>
    <name evidence="1" type="ORF">Xhom_04939</name>
</gene>
<dbReference type="AlphaFoldDB" id="A0A2G0PWK2"/>
<dbReference type="Pfam" id="PF15656">
    <property type="entry name" value="Tox-HDC"/>
    <property type="match status" value="1"/>
</dbReference>
<organism evidence="1 2">
    <name type="scientific">Xenorhabdus hominickii</name>
    <dbReference type="NCBI Taxonomy" id="351679"/>
    <lineage>
        <taxon>Bacteria</taxon>
        <taxon>Pseudomonadati</taxon>
        <taxon>Pseudomonadota</taxon>
        <taxon>Gammaproteobacteria</taxon>
        <taxon>Enterobacterales</taxon>
        <taxon>Morganellaceae</taxon>
        <taxon>Xenorhabdus</taxon>
    </lineage>
</organism>
<dbReference type="Proteomes" id="UP000225433">
    <property type="component" value="Unassembled WGS sequence"/>
</dbReference>
<proteinExistence type="predicted"/>
<dbReference type="InterPro" id="IPR028897">
    <property type="entry name" value="Tox-HDC_dom"/>
</dbReference>
<name>A0A2G0PWK2_XENHO</name>
<reference evidence="1 2" key="1">
    <citation type="journal article" date="2017" name="Nat. Microbiol.">
        <title>Natural product diversity associated with the nematode symbionts Photorhabdus and Xenorhabdus.</title>
        <authorList>
            <person name="Tobias N.J."/>
            <person name="Wolff H."/>
            <person name="Djahanschiri B."/>
            <person name="Grundmann F."/>
            <person name="Kronenwerth M."/>
            <person name="Shi Y.M."/>
            <person name="Simonyi S."/>
            <person name="Grun P."/>
            <person name="Shapiro-Ilan D."/>
            <person name="Pidot S.J."/>
            <person name="Stinear T.P."/>
            <person name="Ebersberger I."/>
            <person name="Bode H.B."/>
        </authorList>
    </citation>
    <scope>NUCLEOTIDE SEQUENCE [LARGE SCALE GENOMIC DNA]</scope>
    <source>
        <strain evidence="1 2">DSM 17903</strain>
    </source>
</reference>
<dbReference type="RefSeq" id="WP_099140114.1">
    <property type="nucleotide sequence ID" value="NZ_CAWNQJ010000048.1"/>
</dbReference>